<feature type="transmembrane region" description="Helical" evidence="1">
    <location>
        <begin position="66"/>
        <end position="86"/>
    </location>
</feature>
<dbReference type="Proteomes" id="UP000509722">
    <property type="component" value="Chromosome"/>
</dbReference>
<feature type="transmembrane region" description="Helical" evidence="1">
    <location>
        <begin position="98"/>
        <end position="121"/>
    </location>
</feature>
<proteinExistence type="predicted"/>
<evidence type="ECO:0000313" key="3">
    <source>
        <dbReference type="Proteomes" id="UP000509722"/>
    </source>
</evidence>
<keyword evidence="1" id="KW-0472">Membrane</keyword>
<accession>A0AAE7EBE2</accession>
<organism evidence="2 3">
    <name type="scientific">Campylobacter ureolyticus</name>
    <dbReference type="NCBI Taxonomy" id="827"/>
    <lineage>
        <taxon>Bacteria</taxon>
        <taxon>Pseudomonadati</taxon>
        <taxon>Campylobacterota</taxon>
        <taxon>Epsilonproteobacteria</taxon>
        <taxon>Campylobacterales</taxon>
        <taxon>Campylobacteraceae</taxon>
        <taxon>Campylobacter</taxon>
    </lineage>
</organism>
<dbReference type="EMBL" id="CP053832">
    <property type="protein sequence ID" value="QKF85101.1"/>
    <property type="molecule type" value="Genomic_DNA"/>
</dbReference>
<sequence>MKQNNKKNLIFLFFMVFQTICIIFILNKFDNLINIFLVSLLFFIVTSTTMVYIFKITGIQQILAIFLYNILISIIHAILIIVFFILVGIDLEIRFQNFQFILIVSTIMWYVLVCIFTFIFVTKQIIKKL</sequence>
<gene>
    <name evidence="2" type="ORF">CURT_1673</name>
</gene>
<dbReference type="AlphaFoldDB" id="A0AAE7EBE2"/>
<keyword evidence="1" id="KW-0812">Transmembrane</keyword>
<feature type="transmembrane region" description="Helical" evidence="1">
    <location>
        <begin position="32"/>
        <end position="54"/>
    </location>
</feature>
<name>A0AAE7EBE2_9BACT</name>
<feature type="transmembrane region" description="Helical" evidence="1">
    <location>
        <begin position="9"/>
        <end position="26"/>
    </location>
</feature>
<evidence type="ECO:0000256" key="1">
    <source>
        <dbReference type="SAM" id="Phobius"/>
    </source>
</evidence>
<evidence type="ECO:0000313" key="2">
    <source>
        <dbReference type="EMBL" id="QKF85101.1"/>
    </source>
</evidence>
<keyword evidence="1" id="KW-1133">Transmembrane helix</keyword>
<reference evidence="2 3" key="1">
    <citation type="submission" date="2020-05" db="EMBL/GenBank/DDBJ databases">
        <title>Complete genome sequencing of Campylobacter and Arcobacter type strains.</title>
        <authorList>
            <person name="Miller W.G."/>
            <person name="Yee E."/>
        </authorList>
    </citation>
    <scope>NUCLEOTIDE SEQUENCE [LARGE SCALE GENOMIC DNA]</scope>
    <source>
        <strain evidence="2 3">LMG 6451</strain>
    </source>
</reference>
<protein>
    <submittedName>
        <fullName evidence="2">Membrane protein</fullName>
    </submittedName>
</protein>